<dbReference type="InterPro" id="IPR000551">
    <property type="entry name" value="MerR-type_HTH_dom"/>
</dbReference>
<dbReference type="PANTHER" id="PTHR30204">
    <property type="entry name" value="REDOX-CYCLING DRUG-SENSING TRANSCRIPTIONAL ACTIVATOR SOXR"/>
    <property type="match status" value="1"/>
</dbReference>
<name>A0A916YT59_9BACL</name>
<dbReference type="InterPro" id="IPR009061">
    <property type="entry name" value="DNA-bd_dom_put_sf"/>
</dbReference>
<dbReference type="SUPFAM" id="SSF46955">
    <property type="entry name" value="Putative DNA-binding domain"/>
    <property type="match status" value="1"/>
</dbReference>
<dbReference type="GO" id="GO:0003677">
    <property type="term" value="F:DNA binding"/>
    <property type="evidence" value="ECO:0007669"/>
    <property type="project" value="UniProtKB-KW"/>
</dbReference>
<accession>A0A916YT59</accession>
<dbReference type="CDD" id="cd01109">
    <property type="entry name" value="HTH_YyaN"/>
    <property type="match status" value="1"/>
</dbReference>
<dbReference type="PROSITE" id="PS50937">
    <property type="entry name" value="HTH_MERR_2"/>
    <property type="match status" value="1"/>
</dbReference>
<gene>
    <name evidence="3" type="ORF">GCM10010911_17920</name>
</gene>
<reference evidence="3" key="1">
    <citation type="journal article" date="2014" name="Int. J. Syst. Evol. Microbiol.">
        <title>Complete genome sequence of Corynebacterium casei LMG S-19264T (=DSM 44701T), isolated from a smear-ripened cheese.</title>
        <authorList>
            <consortium name="US DOE Joint Genome Institute (JGI-PGF)"/>
            <person name="Walter F."/>
            <person name="Albersmeier A."/>
            <person name="Kalinowski J."/>
            <person name="Ruckert C."/>
        </authorList>
    </citation>
    <scope>NUCLEOTIDE SEQUENCE</scope>
    <source>
        <strain evidence="3">CGMCC 1.15178</strain>
    </source>
</reference>
<dbReference type="Pfam" id="PF13411">
    <property type="entry name" value="MerR_1"/>
    <property type="match status" value="1"/>
</dbReference>
<dbReference type="InterPro" id="IPR047057">
    <property type="entry name" value="MerR_fam"/>
</dbReference>
<dbReference type="SMART" id="SM00422">
    <property type="entry name" value="HTH_MERR"/>
    <property type="match status" value="1"/>
</dbReference>
<keyword evidence="1" id="KW-0238">DNA-binding</keyword>
<dbReference type="RefSeq" id="WP_188991068.1">
    <property type="nucleotide sequence ID" value="NZ_BMHP01000001.1"/>
</dbReference>
<dbReference type="Proteomes" id="UP000612456">
    <property type="component" value="Unassembled WGS sequence"/>
</dbReference>
<dbReference type="AlphaFoldDB" id="A0A916YT59"/>
<dbReference type="Gene3D" id="1.10.1660.10">
    <property type="match status" value="1"/>
</dbReference>
<sequence>MKENYSSKQVSQATGLSIHTMRYYERIGLIDGIERDKNGYRLFSESDIGWYKFLNYFRAMGMPIQEMQKFAAMRNPVVSTLTARRELMETYRKKVYEQMKELERTLVNIDHKIGYFKILEEVEKRNTYE</sequence>
<dbReference type="GO" id="GO:0003700">
    <property type="term" value="F:DNA-binding transcription factor activity"/>
    <property type="evidence" value="ECO:0007669"/>
    <property type="project" value="InterPro"/>
</dbReference>
<evidence type="ECO:0000259" key="2">
    <source>
        <dbReference type="PROSITE" id="PS50937"/>
    </source>
</evidence>
<dbReference type="PANTHER" id="PTHR30204:SF98">
    <property type="entry name" value="HTH-TYPE TRANSCRIPTIONAL REGULATOR ADHR"/>
    <property type="match status" value="1"/>
</dbReference>
<feature type="domain" description="HTH merR-type" evidence="2">
    <location>
        <begin position="4"/>
        <end position="73"/>
    </location>
</feature>
<proteinExistence type="predicted"/>
<evidence type="ECO:0000313" key="4">
    <source>
        <dbReference type="Proteomes" id="UP000612456"/>
    </source>
</evidence>
<protein>
    <submittedName>
        <fullName evidence="3">Transcriptional regulator</fullName>
    </submittedName>
</protein>
<organism evidence="3 4">
    <name type="scientific">Paenibacillus nasutitermitis</name>
    <dbReference type="NCBI Taxonomy" id="1652958"/>
    <lineage>
        <taxon>Bacteria</taxon>
        <taxon>Bacillati</taxon>
        <taxon>Bacillota</taxon>
        <taxon>Bacilli</taxon>
        <taxon>Bacillales</taxon>
        <taxon>Paenibacillaceae</taxon>
        <taxon>Paenibacillus</taxon>
    </lineage>
</organism>
<reference evidence="3" key="2">
    <citation type="submission" date="2020-09" db="EMBL/GenBank/DDBJ databases">
        <authorList>
            <person name="Sun Q."/>
            <person name="Zhou Y."/>
        </authorList>
    </citation>
    <scope>NUCLEOTIDE SEQUENCE</scope>
    <source>
        <strain evidence="3">CGMCC 1.15178</strain>
    </source>
</reference>
<dbReference type="EMBL" id="BMHP01000001">
    <property type="protein sequence ID" value="GGD60454.1"/>
    <property type="molecule type" value="Genomic_DNA"/>
</dbReference>
<evidence type="ECO:0000256" key="1">
    <source>
        <dbReference type="ARBA" id="ARBA00023125"/>
    </source>
</evidence>
<comment type="caution">
    <text evidence="3">The sequence shown here is derived from an EMBL/GenBank/DDBJ whole genome shotgun (WGS) entry which is preliminary data.</text>
</comment>
<evidence type="ECO:0000313" key="3">
    <source>
        <dbReference type="EMBL" id="GGD60454.1"/>
    </source>
</evidence>
<keyword evidence="4" id="KW-1185">Reference proteome</keyword>